<dbReference type="GO" id="GO:0005634">
    <property type="term" value="C:nucleus"/>
    <property type="evidence" value="ECO:0007669"/>
    <property type="project" value="InterPro"/>
</dbReference>
<sequence length="823" mass="93011">MTTSEQQQPVENNSNFAPPSTLESRARAFREFRTRVALFNGLLTTDPKERANASDRITQLLKNLAKESYPSETAGTVISASGDRENVSGVSSPLNNVLVTPLSSLSPFNSPLFTDGSGSASASSYAPSPNIHHSHANEGVDSENFGYVNQMEFQRNGFPDGASDHSRRNSADENSPDDIEKSEEERKEYLRLLILAMLRMSIDCPFSDVRNSFNRCLKRLRQMNVPVPSPINPSPSFFIAPQDIITLEWPIEYTNSTLTESTPRSITPSGYSTSSSSSSSNSSSFSEEIPRVIQQPLTPATPLYPTSPPSLPIGRQPDDLVRKLMIDTFIKSARLSHFYRILAYFPSFMERYQESYDVIIRDPNNGPVPLSWRFYIGIMAASQFKCQYIVSILTNDFLMYGGNIDWLQGLHRVPAKIRNLATLNTILANQPWRLGPSHIGALVKRAQNPQEQWSIAEIVHVILIMSTFHSLSSYVLGCGIVPEYDSAGGNCPFTPNSPTEESGSSIGVLNSENIPAEVLSGLGVTLEEQPEESDTVSTTTESVIASDPIPIPSPTIRERNDLEINHTSQLINRLNLRNRVEREEREQINYGSVSSDGSYSFPRVPGFDNVDEETFTDERDVTTYSFPQEFFSNASTPRTLSFNPPPAEDFSKFLDPDVEMHYTDFSVNSSEYSVFKLQDYCWEDQGVIMVNNYLPDIGEVLDREFSEIRDFTDYSLFHSYRSDLDTTPLRQAIWYYVQRLFGLYKDDYEYRDINTFLNKKIKVFLKKVCCTPEEIRYNDWRGVGFRLREEEKCHVNLIAVEARKQAELVYGLSCVMKWEKGKE</sequence>
<dbReference type="GO" id="GO:1904262">
    <property type="term" value="P:negative regulation of TORC1 signaling"/>
    <property type="evidence" value="ECO:0007669"/>
    <property type="project" value="TreeGrafter"/>
</dbReference>
<dbReference type="GO" id="GO:0016239">
    <property type="term" value="P:positive regulation of macroautophagy"/>
    <property type="evidence" value="ECO:0007669"/>
    <property type="project" value="TreeGrafter"/>
</dbReference>
<dbReference type="GO" id="GO:0071233">
    <property type="term" value="P:cellular response to L-leucine"/>
    <property type="evidence" value="ECO:0007669"/>
    <property type="project" value="TreeGrafter"/>
</dbReference>
<evidence type="ECO:0000256" key="3">
    <source>
        <dbReference type="ARBA" id="ARBA00022490"/>
    </source>
</evidence>
<feature type="compositionally biased region" description="Polar residues" evidence="4">
    <location>
        <begin position="259"/>
        <end position="268"/>
    </location>
</feature>
<feature type="compositionally biased region" description="Low complexity" evidence="4">
    <location>
        <begin position="269"/>
        <end position="286"/>
    </location>
</feature>
<dbReference type="VEuPathDB" id="FungiDB:RhiirA1_411916"/>
<comment type="subcellular location">
    <subcellularLocation>
        <location evidence="1">Cytoplasm</location>
    </subcellularLocation>
</comment>
<dbReference type="GO" id="GO:0070728">
    <property type="term" value="F:L-leucine binding"/>
    <property type="evidence" value="ECO:0007669"/>
    <property type="project" value="TreeGrafter"/>
</dbReference>
<feature type="region of interest" description="Disordered" evidence="4">
    <location>
        <begin position="156"/>
        <end position="183"/>
    </location>
</feature>
<feature type="region of interest" description="Disordered" evidence="4">
    <location>
        <begin position="1"/>
        <end position="21"/>
    </location>
</feature>
<evidence type="ECO:0000256" key="2">
    <source>
        <dbReference type="ARBA" id="ARBA00008350"/>
    </source>
</evidence>
<dbReference type="GO" id="GO:1990253">
    <property type="term" value="P:cellular response to leucine starvation"/>
    <property type="evidence" value="ECO:0007669"/>
    <property type="project" value="TreeGrafter"/>
</dbReference>
<comment type="similarity">
    <text evidence="2">Belongs to the sestrin family.</text>
</comment>
<dbReference type="VEuPathDB" id="FungiDB:FUN_018558"/>
<reference evidence="5 6" key="1">
    <citation type="submission" date="2015-10" db="EMBL/GenBank/DDBJ databases">
        <title>Genome analyses suggest a sexual origin of heterokaryosis in a supposedly ancient asexual fungus.</title>
        <authorList>
            <person name="Ropars J."/>
            <person name="Sedzielewska K."/>
            <person name="Noel J."/>
            <person name="Charron P."/>
            <person name="Farinelli L."/>
            <person name="Marton T."/>
            <person name="Kruger M."/>
            <person name="Pelin A."/>
            <person name="Brachmann A."/>
            <person name="Corradi N."/>
        </authorList>
    </citation>
    <scope>NUCLEOTIDE SEQUENCE [LARGE SCALE GENOMIC DNA]</scope>
    <source>
        <strain evidence="5 6">A4</strain>
    </source>
</reference>
<keyword evidence="6" id="KW-1185">Reference proteome</keyword>
<dbReference type="PANTHER" id="PTHR12474:SF0">
    <property type="entry name" value="SESTRIN HOMOLOG"/>
    <property type="match status" value="1"/>
</dbReference>
<dbReference type="EMBL" id="LLXI01000107">
    <property type="protein sequence ID" value="PKY40545.1"/>
    <property type="molecule type" value="Genomic_DNA"/>
</dbReference>
<proteinExistence type="inferred from homology"/>
<dbReference type="InterPro" id="IPR006730">
    <property type="entry name" value="Sestrin"/>
</dbReference>
<comment type="caution">
    <text evidence="5">The sequence shown here is derived from an EMBL/GenBank/DDBJ whole genome shotgun (WGS) entry which is preliminary data.</text>
</comment>
<dbReference type="GO" id="GO:0005737">
    <property type="term" value="C:cytoplasm"/>
    <property type="evidence" value="ECO:0007669"/>
    <property type="project" value="UniProtKB-SubCell"/>
</dbReference>
<dbReference type="PANTHER" id="PTHR12474">
    <property type="entry name" value="P53 REGULATED PA26 NUCLEAR PROTEIN SESTRIN"/>
    <property type="match status" value="1"/>
</dbReference>
<dbReference type="GO" id="GO:0016684">
    <property type="term" value="F:oxidoreductase activity, acting on peroxide as acceptor"/>
    <property type="evidence" value="ECO:0007669"/>
    <property type="project" value="TreeGrafter"/>
</dbReference>
<evidence type="ECO:0000313" key="5">
    <source>
        <dbReference type="EMBL" id="PKY40545.1"/>
    </source>
</evidence>
<feature type="region of interest" description="Disordered" evidence="4">
    <location>
        <begin position="527"/>
        <end position="556"/>
    </location>
</feature>
<gene>
    <name evidence="5" type="ORF">RhiirA4_394818</name>
</gene>
<name>A0A2I1G1P5_9GLOM</name>
<dbReference type="SUPFAM" id="SSF69118">
    <property type="entry name" value="AhpD-like"/>
    <property type="match status" value="1"/>
</dbReference>
<feature type="region of interest" description="Disordered" evidence="4">
    <location>
        <begin position="259"/>
        <end position="286"/>
    </location>
</feature>
<evidence type="ECO:0000313" key="6">
    <source>
        <dbReference type="Proteomes" id="UP000234323"/>
    </source>
</evidence>
<protein>
    <submittedName>
        <fullName evidence="5">PA26-domain-containing protein</fullName>
    </submittedName>
</protein>
<feature type="region of interest" description="Disordered" evidence="4">
    <location>
        <begin position="116"/>
        <end position="141"/>
    </location>
</feature>
<dbReference type="Pfam" id="PF04636">
    <property type="entry name" value="PA26"/>
    <property type="match status" value="1"/>
</dbReference>
<dbReference type="InterPro" id="IPR029032">
    <property type="entry name" value="AhpD-like"/>
</dbReference>
<keyword evidence="3" id="KW-0963">Cytoplasm</keyword>
<dbReference type="AlphaFoldDB" id="A0A2I1G1P5"/>
<feature type="compositionally biased region" description="Basic and acidic residues" evidence="4">
    <location>
        <begin position="162"/>
        <end position="171"/>
    </location>
</feature>
<dbReference type="VEuPathDB" id="FungiDB:RhiirFUN_014990"/>
<evidence type="ECO:0000256" key="4">
    <source>
        <dbReference type="SAM" id="MobiDB-lite"/>
    </source>
</evidence>
<organism evidence="5 6">
    <name type="scientific">Rhizophagus irregularis</name>
    <dbReference type="NCBI Taxonomy" id="588596"/>
    <lineage>
        <taxon>Eukaryota</taxon>
        <taxon>Fungi</taxon>
        <taxon>Fungi incertae sedis</taxon>
        <taxon>Mucoromycota</taxon>
        <taxon>Glomeromycotina</taxon>
        <taxon>Glomeromycetes</taxon>
        <taxon>Glomerales</taxon>
        <taxon>Glomeraceae</taxon>
        <taxon>Rhizophagus</taxon>
    </lineage>
</organism>
<evidence type="ECO:0000256" key="1">
    <source>
        <dbReference type="ARBA" id="ARBA00004496"/>
    </source>
</evidence>
<dbReference type="GO" id="GO:1901031">
    <property type="term" value="P:regulation of response to reactive oxygen species"/>
    <property type="evidence" value="ECO:0007669"/>
    <property type="project" value="InterPro"/>
</dbReference>
<dbReference type="Proteomes" id="UP000234323">
    <property type="component" value="Unassembled WGS sequence"/>
</dbReference>
<accession>A0A2I1G1P5</accession>
<feature type="compositionally biased region" description="Low complexity" evidence="4">
    <location>
        <begin position="116"/>
        <end position="129"/>
    </location>
</feature>